<organism evidence="3 4">
    <name type="scientific">Actinokineospora guangxiensis</name>
    <dbReference type="NCBI Taxonomy" id="1490288"/>
    <lineage>
        <taxon>Bacteria</taxon>
        <taxon>Bacillati</taxon>
        <taxon>Actinomycetota</taxon>
        <taxon>Actinomycetes</taxon>
        <taxon>Pseudonocardiales</taxon>
        <taxon>Pseudonocardiaceae</taxon>
        <taxon>Actinokineospora</taxon>
    </lineage>
</organism>
<evidence type="ECO:0000313" key="3">
    <source>
        <dbReference type="EMBL" id="MFC5286703.1"/>
    </source>
</evidence>
<dbReference type="PANTHER" id="PTHR43540:SF3">
    <property type="entry name" value="ENTEROBACTIN SYNTHASE COMPONENT B"/>
    <property type="match status" value="1"/>
</dbReference>
<dbReference type="Proteomes" id="UP001596157">
    <property type="component" value="Unassembled WGS sequence"/>
</dbReference>
<dbReference type="InterPro" id="IPR016291">
    <property type="entry name" value="Isochorismatase"/>
</dbReference>
<dbReference type="PRINTS" id="PR01398">
    <property type="entry name" value="ISCHRISMTASE"/>
</dbReference>
<dbReference type="Pfam" id="PF00857">
    <property type="entry name" value="Isochorismatase"/>
    <property type="match status" value="1"/>
</dbReference>
<feature type="domain" description="Isochorismatase-like" evidence="2">
    <location>
        <begin position="33"/>
        <end position="202"/>
    </location>
</feature>
<reference evidence="4" key="1">
    <citation type="journal article" date="2019" name="Int. J. Syst. Evol. Microbiol.">
        <title>The Global Catalogue of Microorganisms (GCM) 10K type strain sequencing project: providing services to taxonomists for standard genome sequencing and annotation.</title>
        <authorList>
            <consortium name="The Broad Institute Genomics Platform"/>
            <consortium name="The Broad Institute Genome Sequencing Center for Infectious Disease"/>
            <person name="Wu L."/>
            <person name="Ma J."/>
        </authorList>
    </citation>
    <scope>NUCLEOTIDE SEQUENCE [LARGE SCALE GENOMIC DNA]</scope>
    <source>
        <strain evidence="4">CCUG 59778</strain>
    </source>
</reference>
<dbReference type="InterPro" id="IPR050272">
    <property type="entry name" value="Isochorismatase-like_hydrls"/>
</dbReference>
<proteinExistence type="predicted"/>
<accession>A0ABW0EH60</accession>
<dbReference type="RefSeq" id="WP_378244879.1">
    <property type="nucleotide sequence ID" value="NZ_JBHSKF010000002.1"/>
</dbReference>
<keyword evidence="1" id="KW-0378">Hydrolase</keyword>
<evidence type="ECO:0000259" key="2">
    <source>
        <dbReference type="Pfam" id="PF00857"/>
    </source>
</evidence>
<dbReference type="EMBL" id="JBHSKF010000002">
    <property type="protein sequence ID" value="MFC5286703.1"/>
    <property type="molecule type" value="Genomic_DNA"/>
</dbReference>
<protein>
    <submittedName>
        <fullName evidence="3">Isochorismatase family protein</fullName>
    </submittedName>
</protein>
<dbReference type="SUPFAM" id="SSF52499">
    <property type="entry name" value="Isochorismatase-like hydrolases"/>
    <property type="match status" value="1"/>
</dbReference>
<gene>
    <name evidence="3" type="ORF">ACFPM7_06540</name>
</gene>
<comment type="caution">
    <text evidence="3">The sequence shown here is derived from an EMBL/GenBank/DDBJ whole genome shotgun (WGS) entry which is preliminary data.</text>
</comment>
<dbReference type="PANTHER" id="PTHR43540">
    <property type="entry name" value="PEROXYUREIDOACRYLATE/UREIDOACRYLATE AMIDOHYDROLASE-RELATED"/>
    <property type="match status" value="1"/>
</dbReference>
<dbReference type="InterPro" id="IPR000868">
    <property type="entry name" value="Isochorismatase-like_dom"/>
</dbReference>
<sequence length="213" mass="23400">MPGIPAIQAYPLPSAGDLPVSTAQWSIDPSRAVLLVHDMQRFFLRPLPESLRAELIGNCATLHRRCREVGMPIAYTAQPGGMSDEQRGLLKDFWGPGMRVDPVDREIVDEVAPDEDSWLLTKWRYSAFIHSDLLARMRAAGRDQLVVCGVYAHVGILMTAVDSFSHDIETFLAADAVADFSLAYHRLAMTYAAERCAVVDTTKGLLAGLDASL</sequence>
<evidence type="ECO:0000256" key="1">
    <source>
        <dbReference type="ARBA" id="ARBA00022801"/>
    </source>
</evidence>
<dbReference type="Gene3D" id="3.40.50.850">
    <property type="entry name" value="Isochorismatase-like"/>
    <property type="match status" value="1"/>
</dbReference>
<evidence type="ECO:0000313" key="4">
    <source>
        <dbReference type="Proteomes" id="UP001596157"/>
    </source>
</evidence>
<name>A0ABW0EH60_9PSEU</name>
<dbReference type="InterPro" id="IPR036380">
    <property type="entry name" value="Isochorismatase-like_sf"/>
</dbReference>
<keyword evidence="4" id="KW-1185">Reference proteome</keyword>